<dbReference type="InterPro" id="IPR036097">
    <property type="entry name" value="HisK_dim/P_sf"/>
</dbReference>
<keyword evidence="9" id="KW-0812">Transmembrane</keyword>
<feature type="transmembrane region" description="Helical" evidence="9">
    <location>
        <begin position="26"/>
        <end position="51"/>
    </location>
</feature>
<keyword evidence="13" id="KW-1185">Reference proteome</keyword>
<reference evidence="12 13" key="1">
    <citation type="submission" date="2019-01" db="EMBL/GenBank/DDBJ databases">
        <title>Nuclear Genome Assembly of the Microalgal Biofuel strain Nannochloropsis salina CCMP1776.</title>
        <authorList>
            <person name="Hovde B."/>
        </authorList>
    </citation>
    <scope>NUCLEOTIDE SEQUENCE [LARGE SCALE GENOMIC DNA]</scope>
    <source>
        <strain evidence="12 13">CCMP1776</strain>
    </source>
</reference>
<evidence type="ECO:0000256" key="9">
    <source>
        <dbReference type="SAM" id="Phobius"/>
    </source>
</evidence>
<evidence type="ECO:0000259" key="11">
    <source>
        <dbReference type="PROSITE" id="PS50110"/>
    </source>
</evidence>
<dbReference type="Gene3D" id="1.10.287.130">
    <property type="match status" value="1"/>
</dbReference>
<keyword evidence="9" id="KW-1133">Transmembrane helix</keyword>
<evidence type="ECO:0000256" key="2">
    <source>
        <dbReference type="ARBA" id="ARBA00012438"/>
    </source>
</evidence>
<dbReference type="SMART" id="SM00448">
    <property type="entry name" value="REC"/>
    <property type="match status" value="1"/>
</dbReference>
<dbReference type="SUPFAM" id="SSF55874">
    <property type="entry name" value="ATPase domain of HSP90 chaperone/DNA topoisomerase II/histidine kinase"/>
    <property type="match status" value="2"/>
</dbReference>
<keyword evidence="3 6" id="KW-0597">Phosphoprotein</keyword>
<feature type="domain" description="Histidine kinase" evidence="10">
    <location>
        <begin position="94"/>
        <end position="467"/>
    </location>
</feature>
<evidence type="ECO:0000313" key="13">
    <source>
        <dbReference type="Proteomes" id="UP000355283"/>
    </source>
</evidence>
<dbReference type="InterPro" id="IPR011006">
    <property type="entry name" value="CheY-like_superfamily"/>
</dbReference>
<keyword evidence="4" id="KW-0808">Transferase</keyword>
<dbReference type="InterPro" id="IPR003661">
    <property type="entry name" value="HisK_dim/P_dom"/>
</dbReference>
<dbReference type="InterPro" id="IPR036890">
    <property type="entry name" value="HATPase_C_sf"/>
</dbReference>
<dbReference type="EMBL" id="SDOX01000005">
    <property type="protein sequence ID" value="TFJ87580.1"/>
    <property type="molecule type" value="Genomic_DNA"/>
</dbReference>
<evidence type="ECO:0000313" key="12">
    <source>
        <dbReference type="EMBL" id="TFJ87580.1"/>
    </source>
</evidence>
<dbReference type="AlphaFoldDB" id="A0A4D9D838"/>
<feature type="compositionally biased region" description="Basic and acidic residues" evidence="8">
    <location>
        <begin position="619"/>
        <end position="648"/>
    </location>
</feature>
<feature type="domain" description="Response regulatory" evidence="11">
    <location>
        <begin position="499"/>
        <end position="616"/>
    </location>
</feature>
<dbReference type="Pfam" id="PF00072">
    <property type="entry name" value="Response_reg"/>
    <property type="match status" value="1"/>
</dbReference>
<comment type="catalytic activity">
    <reaction evidence="1">
        <text>ATP + protein L-histidine = ADP + protein N-phospho-L-histidine.</text>
        <dbReference type="EC" id="2.7.13.3"/>
    </reaction>
</comment>
<dbReference type="Proteomes" id="UP000355283">
    <property type="component" value="Unassembled WGS sequence"/>
</dbReference>
<keyword evidence="5" id="KW-0418">Kinase</keyword>
<dbReference type="Gene3D" id="3.30.565.10">
    <property type="entry name" value="Histidine kinase-like ATPase, C-terminal domain"/>
    <property type="match status" value="2"/>
</dbReference>
<dbReference type="Gene3D" id="3.40.50.2300">
    <property type="match status" value="1"/>
</dbReference>
<feature type="coiled-coil region" evidence="7">
    <location>
        <begin position="50"/>
        <end position="87"/>
    </location>
</feature>
<dbReference type="GO" id="GO:0000155">
    <property type="term" value="F:phosphorelay sensor kinase activity"/>
    <property type="evidence" value="ECO:0007669"/>
    <property type="project" value="InterPro"/>
</dbReference>
<comment type="caution">
    <text evidence="12">The sequence shown here is derived from an EMBL/GenBank/DDBJ whole genome shotgun (WGS) entry which is preliminary data.</text>
</comment>
<dbReference type="InterPro" id="IPR004358">
    <property type="entry name" value="Sig_transdc_His_kin-like_C"/>
</dbReference>
<dbReference type="CDD" id="cd17546">
    <property type="entry name" value="REC_hyHK_CKI1_RcsC-like"/>
    <property type="match status" value="1"/>
</dbReference>
<dbReference type="InterPro" id="IPR001789">
    <property type="entry name" value="Sig_transdc_resp-reg_receiver"/>
</dbReference>
<evidence type="ECO:0000256" key="1">
    <source>
        <dbReference type="ARBA" id="ARBA00000085"/>
    </source>
</evidence>
<dbReference type="PRINTS" id="PR00344">
    <property type="entry name" value="BCTRLSENSOR"/>
</dbReference>
<evidence type="ECO:0000256" key="6">
    <source>
        <dbReference type="PROSITE-ProRule" id="PRU00169"/>
    </source>
</evidence>
<evidence type="ECO:0000256" key="7">
    <source>
        <dbReference type="SAM" id="Coils"/>
    </source>
</evidence>
<dbReference type="Pfam" id="PF02518">
    <property type="entry name" value="HATPase_c"/>
    <property type="match status" value="2"/>
</dbReference>
<dbReference type="SUPFAM" id="SSF52172">
    <property type="entry name" value="CheY-like"/>
    <property type="match status" value="1"/>
</dbReference>
<evidence type="ECO:0000256" key="8">
    <source>
        <dbReference type="SAM" id="MobiDB-lite"/>
    </source>
</evidence>
<dbReference type="OrthoDB" id="60033at2759"/>
<name>A0A4D9D838_9STRA</name>
<keyword evidence="7" id="KW-0175">Coiled coil</keyword>
<dbReference type="InterPro" id="IPR003594">
    <property type="entry name" value="HATPase_dom"/>
</dbReference>
<organism evidence="12 13">
    <name type="scientific">Nannochloropsis salina CCMP1776</name>
    <dbReference type="NCBI Taxonomy" id="1027361"/>
    <lineage>
        <taxon>Eukaryota</taxon>
        <taxon>Sar</taxon>
        <taxon>Stramenopiles</taxon>
        <taxon>Ochrophyta</taxon>
        <taxon>Eustigmatophyceae</taxon>
        <taxon>Eustigmatales</taxon>
        <taxon>Monodopsidaceae</taxon>
        <taxon>Microchloropsis</taxon>
        <taxon>Microchloropsis salina</taxon>
    </lineage>
</organism>
<evidence type="ECO:0000256" key="4">
    <source>
        <dbReference type="ARBA" id="ARBA00022679"/>
    </source>
</evidence>
<evidence type="ECO:0000256" key="3">
    <source>
        <dbReference type="ARBA" id="ARBA00022553"/>
    </source>
</evidence>
<dbReference type="SMART" id="SM00387">
    <property type="entry name" value="HATPase_c"/>
    <property type="match status" value="1"/>
</dbReference>
<dbReference type="PROSITE" id="PS50109">
    <property type="entry name" value="HIS_KIN"/>
    <property type="match status" value="1"/>
</dbReference>
<dbReference type="PANTHER" id="PTHR43047">
    <property type="entry name" value="TWO-COMPONENT HISTIDINE PROTEIN KINASE"/>
    <property type="match status" value="1"/>
</dbReference>
<sequence length="657" mass="70106">MLVTDFLLNEEQKTYGSVYITSFSTLFQALVCPTLIVIVSWSISYLAVALAERQDTLRLLRDKNAQLLAQEKELREAKLAAEQALSSKTEFFARVSHEFRTPLNVVLGFSEELIKPPPPGEGGQWVALTAETADRVQYILAAGESLLRVVDDILELFRLSSTHSQNGGQLLRVNMTAVDIPSFFGTVCDLVEVISKENGLHFIKHLDPALPRCLIIDRGRFSQLVMNLAFNACKYSRPAGGVVSIRLTNEGPVEDGRPGFITLRLDVQDNGPGIPPEVKDRIFESFFRGGPSMETMEVEEEEAAMPAAAGVPDCYSLPATGGGGGMRGGEMTGYFEDASQLPPGGQRHRGVGAASPYSSPGLPTTNSVSGVHAGFNAGLASGAGVRSQQYLAGASPPPLHASSAGTKAGSHPFPPVLPPPHRNYKAKGHGLGLAITKQLVDLLHGKITVRSSLGLGSLFSILLPAEVAEGSSYEESLAGPGGAGGGGRADGPPPVRDLKILSVEDILVNQIVLGGMLQQDGHRVVFVETGTAALSSIDPSFDLILLDLQLPDMHGIDVLKTLRKDADPLLAAMPIVVVSALVLDREKQECAQAGADGFITKPVKLGLLRQEIRSLWDSGRLRRREERGETGEEEHAAEERPAGERSGKEGGNSGIED</sequence>
<dbReference type="SMART" id="SM00388">
    <property type="entry name" value="HisKA"/>
    <property type="match status" value="1"/>
</dbReference>
<dbReference type="Pfam" id="PF00512">
    <property type="entry name" value="HisKA"/>
    <property type="match status" value="1"/>
</dbReference>
<dbReference type="SUPFAM" id="SSF47384">
    <property type="entry name" value="Homodimeric domain of signal transducing histidine kinase"/>
    <property type="match status" value="1"/>
</dbReference>
<gene>
    <name evidence="12" type="ORF">NSK_000931</name>
</gene>
<dbReference type="EC" id="2.7.13.3" evidence="2"/>
<dbReference type="PROSITE" id="PS50110">
    <property type="entry name" value="RESPONSE_REGULATORY"/>
    <property type="match status" value="1"/>
</dbReference>
<proteinExistence type="predicted"/>
<keyword evidence="9" id="KW-0472">Membrane</keyword>
<evidence type="ECO:0000259" key="10">
    <source>
        <dbReference type="PROSITE" id="PS50109"/>
    </source>
</evidence>
<evidence type="ECO:0000256" key="5">
    <source>
        <dbReference type="ARBA" id="ARBA00022777"/>
    </source>
</evidence>
<protein>
    <recommendedName>
        <fullName evidence="2">histidine kinase</fullName>
        <ecNumber evidence="2">2.7.13.3</ecNumber>
    </recommendedName>
</protein>
<dbReference type="InterPro" id="IPR005467">
    <property type="entry name" value="His_kinase_dom"/>
</dbReference>
<dbReference type="CDD" id="cd00075">
    <property type="entry name" value="HATPase"/>
    <property type="match status" value="1"/>
</dbReference>
<feature type="region of interest" description="Disordered" evidence="8">
    <location>
        <begin position="619"/>
        <end position="657"/>
    </location>
</feature>
<feature type="modified residue" description="4-aspartylphosphate" evidence="6">
    <location>
        <position position="547"/>
    </location>
</feature>
<dbReference type="CDD" id="cd00082">
    <property type="entry name" value="HisKA"/>
    <property type="match status" value="1"/>
</dbReference>
<accession>A0A4D9D838</accession>